<feature type="domain" description="Immunoglobulin" evidence="3">
    <location>
        <begin position="129"/>
        <end position="213"/>
    </location>
</feature>
<dbReference type="InterPro" id="IPR013783">
    <property type="entry name" value="Ig-like_fold"/>
</dbReference>
<dbReference type="InterPro" id="IPR003599">
    <property type="entry name" value="Ig_sub"/>
</dbReference>
<feature type="region of interest" description="Disordered" evidence="2">
    <location>
        <begin position="518"/>
        <end position="551"/>
    </location>
</feature>
<dbReference type="PANTHER" id="PTHR44170">
    <property type="entry name" value="PROTEIN SIDEKICK"/>
    <property type="match status" value="1"/>
</dbReference>
<feature type="region of interest" description="Disordered" evidence="2">
    <location>
        <begin position="1"/>
        <end position="35"/>
    </location>
</feature>
<dbReference type="Proteomes" id="UP000800981">
    <property type="component" value="Unassembled WGS sequence"/>
</dbReference>
<dbReference type="EMBL" id="JAANNP010000005">
    <property type="protein sequence ID" value="NHC14269.1"/>
    <property type="molecule type" value="Genomic_DNA"/>
</dbReference>
<dbReference type="Gene3D" id="2.60.40.10">
    <property type="entry name" value="Immunoglobulins"/>
    <property type="match status" value="4"/>
</dbReference>
<feature type="domain" description="Immunoglobulin" evidence="3">
    <location>
        <begin position="222"/>
        <end position="303"/>
    </location>
</feature>
<evidence type="ECO:0000256" key="1">
    <source>
        <dbReference type="ARBA" id="ARBA00023157"/>
    </source>
</evidence>
<evidence type="ECO:0000256" key="2">
    <source>
        <dbReference type="SAM" id="MobiDB-lite"/>
    </source>
</evidence>
<name>A0ABX0GTN4_9ACTN</name>
<dbReference type="SUPFAM" id="SSF50939">
    <property type="entry name" value="Sialidases"/>
    <property type="match status" value="1"/>
</dbReference>
<evidence type="ECO:0000259" key="3">
    <source>
        <dbReference type="SMART" id="SM00409"/>
    </source>
</evidence>
<dbReference type="InterPro" id="IPR007253">
    <property type="entry name" value="Cell_wall-bd_2"/>
</dbReference>
<reference evidence="4 5" key="1">
    <citation type="submission" date="2020-03" db="EMBL/GenBank/DDBJ databases">
        <title>Two novel Motilibacter sp.</title>
        <authorList>
            <person name="Liu S."/>
        </authorList>
    </citation>
    <scope>NUCLEOTIDE SEQUENCE [LARGE SCALE GENOMIC DNA]</scope>
    <source>
        <strain evidence="4 5">E257</strain>
    </source>
</reference>
<organism evidence="4 5">
    <name type="scientific">Motilibacter deserti</name>
    <dbReference type="NCBI Taxonomy" id="2714956"/>
    <lineage>
        <taxon>Bacteria</taxon>
        <taxon>Bacillati</taxon>
        <taxon>Actinomycetota</taxon>
        <taxon>Actinomycetes</taxon>
        <taxon>Motilibacterales</taxon>
        <taxon>Motilibacteraceae</taxon>
        <taxon>Motilibacter</taxon>
    </lineage>
</organism>
<dbReference type="RefSeq" id="WP_196791969.1">
    <property type="nucleotide sequence ID" value="NZ_JAANNP010000005.1"/>
</dbReference>
<keyword evidence="1" id="KW-1015">Disulfide bond</keyword>
<feature type="non-terminal residue" evidence="4">
    <location>
        <position position="1"/>
    </location>
</feature>
<evidence type="ECO:0000313" key="4">
    <source>
        <dbReference type="EMBL" id="NHC14269.1"/>
    </source>
</evidence>
<feature type="domain" description="Immunoglobulin" evidence="3">
    <location>
        <begin position="400"/>
        <end position="479"/>
    </location>
</feature>
<dbReference type="SMART" id="SM00409">
    <property type="entry name" value="IG"/>
    <property type="match status" value="4"/>
</dbReference>
<proteinExistence type="predicted"/>
<dbReference type="SUPFAM" id="SSF48726">
    <property type="entry name" value="Immunoglobulin"/>
    <property type="match status" value="2"/>
</dbReference>
<feature type="compositionally biased region" description="Pro residues" evidence="2">
    <location>
        <begin position="1"/>
        <end position="26"/>
    </location>
</feature>
<feature type="compositionally biased region" description="Low complexity" evidence="2">
    <location>
        <begin position="518"/>
        <end position="531"/>
    </location>
</feature>
<keyword evidence="5" id="KW-1185">Reference proteome</keyword>
<dbReference type="PANTHER" id="PTHR44170:SF56">
    <property type="entry name" value="FIBRONECTIN TYPE-III DOMAIN-CONTAINING PROTEIN"/>
    <property type="match status" value="1"/>
</dbReference>
<sequence length="872" mass="86309">PTPTDPVPTSPVPTSPIPTNPTPTDPTPAAGPTVTADPVDLLVAAGSPAVFTAGATGFPTPLVTWQVSSDGGATWHPVLGAVSRTLVIVPGAGDPAKLYRAVFTNLHGTVASDPASLAVASAPGVSHHPDSASAVLGGTVTFVAGATGNPAPVVAWVVSRDGGQSWEPVADDDGVPGTLTVPATRAYDGAQFRAVFTNAAGAVMSDPATLDVHAPVVVTAAPQDRLTDAGSAVTFEVAATGDPEPTVQWEYATGDGGWLPVAGATGLALTVTAQQDWDGRRYRAVLTNAAGSVSSPAALLSVRTAPAVLAQPVGGTIDPAQSLTLTAAATGSPEPAVQWQQSRDGGTTWTDIPGATSSSVSVVPGTGRTAYRAVFTNVAGSTPTAAADVTVRPVAVVAQPADVSARPGSEVSFEADAITDEVLSTQWETSLDGDTWEDVAGATERKLTVMASGAARLYRARFTTTSGMVRSSAASLTVLAEPLPAVTPLPAPVPSVAVPVPVPAPAAAPAVQAPVPAATTPATGATQAPAPITGPAPAPTAGTSPAPVAPAPVAPAPVAPAPAGPATATPFKLGLSRVSGDPATVSAVASSASFAKGVPVAFVVGSKPDALVAGPAAARLGGPVLVTDASAIPGPVAAELARLAPKQIVIVGGTSVVTPAVETALKAYAVKGNVVRANGKDRFAAAASLSKQAFGKTAKTVYVVAGTSTEDALVGRVAAAAANAPLLYSNPQGVPPVTAQELKRLRPSTVVVVGSPAKVSAKALAAIKKAAKSRTVRRLTGKDAQDTSAAVATASAASRTVYLASGRTVYDALASGAGRGAMRGPLLLVTGKTLPKSVTSVLKRLRPTRIVVLGDASSLPAAVEAQAKKYLG</sequence>
<gene>
    <name evidence="4" type="ORF">G9H71_10805</name>
</gene>
<feature type="domain" description="Immunoglobulin" evidence="3">
    <location>
        <begin position="38"/>
        <end position="120"/>
    </location>
</feature>
<accession>A0ABX0GTN4</accession>
<comment type="caution">
    <text evidence="4">The sequence shown here is derived from an EMBL/GenBank/DDBJ whole genome shotgun (WGS) entry which is preliminary data.</text>
</comment>
<dbReference type="InterPro" id="IPR036179">
    <property type="entry name" value="Ig-like_dom_sf"/>
</dbReference>
<evidence type="ECO:0000313" key="5">
    <source>
        <dbReference type="Proteomes" id="UP000800981"/>
    </source>
</evidence>
<dbReference type="Pfam" id="PF04122">
    <property type="entry name" value="CW_binding_2"/>
    <property type="match status" value="3"/>
</dbReference>
<protein>
    <recommendedName>
        <fullName evidence="3">Immunoglobulin domain-containing protein</fullName>
    </recommendedName>
</protein>
<dbReference type="InterPro" id="IPR036278">
    <property type="entry name" value="Sialidase_sf"/>
</dbReference>